<dbReference type="AlphaFoldDB" id="A0A292YBM4"/>
<feature type="transmembrane region" description="Helical" evidence="13">
    <location>
        <begin position="391"/>
        <end position="415"/>
    </location>
</feature>
<comment type="similarity">
    <text evidence="2">Belongs to the TrkH potassium transport family.</text>
</comment>
<dbReference type="PANTHER" id="PTHR32024">
    <property type="entry name" value="TRK SYSTEM POTASSIUM UPTAKE PROTEIN TRKG-RELATED"/>
    <property type="match status" value="1"/>
</dbReference>
<evidence type="ECO:0000256" key="2">
    <source>
        <dbReference type="ARBA" id="ARBA00009137"/>
    </source>
</evidence>
<keyword evidence="15" id="KW-1185">Reference proteome</keyword>
<evidence type="ECO:0000313" key="14">
    <source>
        <dbReference type="EMBL" id="GAX86946.1"/>
    </source>
</evidence>
<feature type="binding site" evidence="12">
    <location>
        <position position="221"/>
    </location>
    <ligand>
        <name>K(+)</name>
        <dbReference type="ChEBI" id="CHEBI:29103"/>
    </ligand>
</feature>
<keyword evidence="3" id="KW-0813">Transport</keyword>
<sequence>MDRNSIKNILKFLSLVGIIVIAFFTLPLITGIIYKEDITYFALYLFISFLIFISILIYLKNYRMKMKIKEAILSVNLVWFMIGSLGAIPLMIGTHINFINGFFEAISGFTTTGATIYSDIDHLPKYILMLRSTMHWIGGMGIIVLGVGLLSFINPTGSLTLFQAESTGINVEKITPKLKHTALKLWEFYIFLTLIDMILLKLEGMSFFDAINHAFATISTGGFSTKSASLGYWDNNYLIIWTTTIFMFLSGMNFLAHIKLFNKDFSGYKSEEVMWYTIIFFGLATALSIIHFFTSQDSFFYSLTHSFFTISSILTTTGFATLDYSLWGQAAIAIIFLAMLIGGNTGSTAGGIKTIRFVVMFKNLTHQIKKILHPNIVCSIKIDNNKLSCDTVINVSAFIFLYILTNAIISLYLFANGYDAMTSLSATIACVGNIGPGFGQVGPADNFAFFTDTQKFILAIGMIIGRLEFFTVLILLSREFWKKF</sequence>
<dbReference type="Proteomes" id="UP000217944">
    <property type="component" value="Unassembled WGS sequence"/>
</dbReference>
<keyword evidence="6" id="KW-0633">Potassium transport</keyword>
<evidence type="ECO:0000256" key="6">
    <source>
        <dbReference type="ARBA" id="ARBA00022538"/>
    </source>
</evidence>
<evidence type="ECO:0000256" key="9">
    <source>
        <dbReference type="ARBA" id="ARBA00022989"/>
    </source>
</evidence>
<keyword evidence="9 13" id="KW-1133">Transmembrane helix</keyword>
<feature type="transmembrane region" description="Helical" evidence="13">
    <location>
        <begin position="40"/>
        <end position="59"/>
    </location>
</feature>
<dbReference type="Pfam" id="PF02386">
    <property type="entry name" value="TrkH"/>
    <property type="match status" value="2"/>
</dbReference>
<evidence type="ECO:0000256" key="11">
    <source>
        <dbReference type="ARBA" id="ARBA00023136"/>
    </source>
</evidence>
<dbReference type="InterPro" id="IPR003445">
    <property type="entry name" value="Cat_transpt"/>
</dbReference>
<feature type="transmembrane region" description="Helical" evidence="13">
    <location>
        <begin position="132"/>
        <end position="153"/>
    </location>
</feature>
<feature type="binding site" evidence="12">
    <location>
        <position position="316"/>
    </location>
    <ligand>
        <name>K(+)</name>
        <dbReference type="ChEBI" id="CHEBI:29103"/>
    </ligand>
</feature>
<feature type="transmembrane region" description="Helical" evidence="13">
    <location>
        <begin position="12"/>
        <end position="34"/>
    </location>
</feature>
<name>A0A292YBM4_9BACT</name>
<feature type="transmembrane region" description="Helical" evidence="13">
    <location>
        <begin position="71"/>
        <end position="92"/>
    </location>
</feature>
<comment type="caution">
    <text evidence="14">The sequence shown here is derived from an EMBL/GenBank/DDBJ whole genome shotgun (WGS) entry which is preliminary data.</text>
</comment>
<evidence type="ECO:0000256" key="7">
    <source>
        <dbReference type="ARBA" id="ARBA00022692"/>
    </source>
</evidence>
<feature type="binding site" evidence="12">
    <location>
        <position position="112"/>
    </location>
    <ligand>
        <name>K(+)</name>
        <dbReference type="ChEBI" id="CHEBI:29103"/>
    </ligand>
</feature>
<keyword evidence="4" id="KW-1003">Cell membrane</keyword>
<feature type="transmembrane region" description="Helical" evidence="13">
    <location>
        <begin position="324"/>
        <end position="343"/>
    </location>
</feature>
<evidence type="ECO:0000256" key="12">
    <source>
        <dbReference type="PIRSR" id="PIRSR006247-1"/>
    </source>
</evidence>
<dbReference type="GO" id="GO:0005886">
    <property type="term" value="C:plasma membrane"/>
    <property type="evidence" value="ECO:0007669"/>
    <property type="project" value="UniProtKB-SubCell"/>
</dbReference>
<feature type="binding site" evidence="12">
    <location>
        <position position="433"/>
    </location>
    <ligand>
        <name>K(+)</name>
        <dbReference type="ChEBI" id="CHEBI:29103"/>
    </ligand>
</feature>
<comment type="subcellular location">
    <subcellularLocation>
        <location evidence="1">Cell inner membrane</location>
        <topology evidence="1">Multi-pass membrane protein</topology>
    </subcellularLocation>
</comment>
<feature type="transmembrane region" description="Helical" evidence="13">
    <location>
        <begin position="273"/>
        <end position="293"/>
    </location>
</feature>
<keyword evidence="12" id="KW-0479">Metal-binding</keyword>
<proteinExistence type="inferred from homology"/>
<evidence type="ECO:0000256" key="3">
    <source>
        <dbReference type="ARBA" id="ARBA00022448"/>
    </source>
</evidence>
<evidence type="ECO:0000313" key="15">
    <source>
        <dbReference type="Proteomes" id="UP000217944"/>
    </source>
</evidence>
<dbReference type="EMBL" id="BDME01000001">
    <property type="protein sequence ID" value="GAX86946.1"/>
    <property type="molecule type" value="Genomic_DNA"/>
</dbReference>
<evidence type="ECO:0000256" key="10">
    <source>
        <dbReference type="ARBA" id="ARBA00023065"/>
    </source>
</evidence>
<keyword evidence="8 12" id="KW-0630">Potassium</keyword>
<evidence type="ECO:0000256" key="8">
    <source>
        <dbReference type="ARBA" id="ARBA00022958"/>
    </source>
</evidence>
<dbReference type="InterPro" id="IPR004772">
    <property type="entry name" value="TrkH"/>
</dbReference>
<dbReference type="RefSeq" id="WP_096258108.1">
    <property type="nucleotide sequence ID" value="NZ_BDME01000001.1"/>
</dbReference>
<dbReference type="OrthoDB" id="9810952at2"/>
<protein>
    <submittedName>
        <fullName evidence="14">Trk system potassium uptake protein</fullName>
    </submittedName>
</protein>
<dbReference type="PIRSF" id="PIRSF006247">
    <property type="entry name" value="TrkH"/>
    <property type="match status" value="1"/>
</dbReference>
<keyword evidence="11 13" id="KW-0472">Membrane</keyword>
<feature type="binding site" evidence="12">
    <location>
        <position position="317"/>
    </location>
    <ligand>
        <name>K(+)</name>
        <dbReference type="ChEBI" id="CHEBI:29103"/>
    </ligand>
</feature>
<reference evidence="14 15" key="1">
    <citation type="journal article" date="2017" name="Syst. Appl. Microbiol.">
        <title>Lebetimonas natsushimae sp. nov., a novel strictly anaerobic, moderately thermophilic chemoautotroph isolated from a deep-sea hydrothermal vent polychaete nest in the Mid-Okinawa Trough.</title>
        <authorList>
            <person name="Nagata R."/>
            <person name="Takaki Y."/>
            <person name="Tame A."/>
            <person name="Nunoura T."/>
            <person name="Muto H."/>
            <person name="Mino S."/>
            <person name="Sawayama S."/>
            <person name="Takai K."/>
            <person name="Nakagawa S."/>
        </authorList>
    </citation>
    <scope>NUCLEOTIDE SEQUENCE [LARGE SCALE GENOMIC DNA]</scope>
    <source>
        <strain evidence="14 15">HS1857</strain>
    </source>
</reference>
<feature type="binding site" evidence="12">
    <location>
        <position position="111"/>
    </location>
    <ligand>
        <name>K(+)</name>
        <dbReference type="ChEBI" id="CHEBI:29103"/>
    </ligand>
</feature>
<evidence type="ECO:0000256" key="4">
    <source>
        <dbReference type="ARBA" id="ARBA00022475"/>
    </source>
</evidence>
<evidence type="ECO:0000256" key="5">
    <source>
        <dbReference type="ARBA" id="ARBA00022519"/>
    </source>
</evidence>
<keyword evidence="10" id="KW-0406">Ion transport</keyword>
<gene>
    <name evidence="14" type="ORF">LNAT_P0241</name>
</gene>
<organism evidence="14 15">
    <name type="scientific">Lebetimonas natsushimae</name>
    <dbReference type="NCBI Taxonomy" id="1936991"/>
    <lineage>
        <taxon>Bacteria</taxon>
        <taxon>Pseudomonadati</taxon>
        <taxon>Campylobacterota</taxon>
        <taxon>Epsilonproteobacteria</taxon>
        <taxon>Nautiliales</taxon>
        <taxon>Nautiliaceae</taxon>
        <taxon>Lebetimonas</taxon>
    </lineage>
</organism>
<dbReference type="GO" id="GO:0046872">
    <property type="term" value="F:metal ion binding"/>
    <property type="evidence" value="ECO:0007669"/>
    <property type="project" value="UniProtKB-KW"/>
</dbReference>
<dbReference type="PANTHER" id="PTHR32024:SF2">
    <property type="entry name" value="TRK SYSTEM POTASSIUM UPTAKE PROTEIN TRKG-RELATED"/>
    <property type="match status" value="1"/>
</dbReference>
<feature type="transmembrane region" description="Helical" evidence="13">
    <location>
        <begin position="456"/>
        <end position="476"/>
    </location>
</feature>
<accession>A0A292YBM4</accession>
<keyword evidence="5" id="KW-0997">Cell inner membrane</keyword>
<evidence type="ECO:0000256" key="13">
    <source>
        <dbReference type="SAM" id="Phobius"/>
    </source>
</evidence>
<feature type="transmembrane region" description="Helical" evidence="13">
    <location>
        <begin position="239"/>
        <end position="261"/>
    </location>
</feature>
<keyword evidence="7 13" id="KW-0812">Transmembrane</keyword>
<evidence type="ECO:0000256" key="1">
    <source>
        <dbReference type="ARBA" id="ARBA00004429"/>
    </source>
</evidence>
<dbReference type="GO" id="GO:0015379">
    <property type="term" value="F:potassium:chloride symporter activity"/>
    <property type="evidence" value="ECO:0007669"/>
    <property type="project" value="InterPro"/>
</dbReference>